<protein>
    <submittedName>
        <fullName evidence="2">NUFIP1, FMR1 interacting protein 1</fullName>
    </submittedName>
</protein>
<dbReference type="EMBL" id="JAHGAV010004165">
    <property type="protein sequence ID" value="KAG6920744.1"/>
    <property type="molecule type" value="Genomic_DNA"/>
</dbReference>
<feature type="region of interest" description="Disordered" evidence="1">
    <location>
        <begin position="117"/>
        <end position="138"/>
    </location>
</feature>
<feature type="non-terminal residue" evidence="2">
    <location>
        <position position="1"/>
    </location>
</feature>
<organism evidence="2 3">
    <name type="scientific">Chelydra serpentina</name>
    <name type="common">Snapping turtle</name>
    <name type="synonym">Testudo serpentina</name>
    <dbReference type="NCBI Taxonomy" id="8475"/>
    <lineage>
        <taxon>Eukaryota</taxon>
        <taxon>Metazoa</taxon>
        <taxon>Chordata</taxon>
        <taxon>Craniata</taxon>
        <taxon>Vertebrata</taxon>
        <taxon>Euteleostomi</taxon>
        <taxon>Archelosauria</taxon>
        <taxon>Testudinata</taxon>
        <taxon>Testudines</taxon>
        <taxon>Cryptodira</taxon>
        <taxon>Durocryptodira</taxon>
        <taxon>Americhelydia</taxon>
        <taxon>Chelydroidea</taxon>
        <taxon>Chelydridae</taxon>
        <taxon>Chelydra</taxon>
    </lineage>
</organism>
<feature type="compositionally biased region" description="Basic and acidic residues" evidence="1">
    <location>
        <begin position="53"/>
        <end position="62"/>
    </location>
</feature>
<gene>
    <name evidence="2" type="ORF">G0U57_014358</name>
</gene>
<dbReference type="AlphaFoldDB" id="A0A8T1RWQ4"/>
<keyword evidence="3" id="KW-1185">Reference proteome</keyword>
<feature type="compositionally biased region" description="Basic residues" evidence="1">
    <location>
        <begin position="19"/>
        <end position="33"/>
    </location>
</feature>
<evidence type="ECO:0000313" key="2">
    <source>
        <dbReference type="EMBL" id="KAG6920744.1"/>
    </source>
</evidence>
<accession>A0A8T1RWQ4</accession>
<sequence length="138" mass="15151">MKGMWKAPQDEETSGWQGRQKRKQKRQFWKKFKKSDGDDASRLKAQSGPENRTFIKESEKQSVSDAQTCMKDVDPLGILANSDAESDKDGAMAEDGKSGVTVIPKQVTSALSSLVANYGSTSESEPEGELGPNKLFFS</sequence>
<evidence type="ECO:0000256" key="1">
    <source>
        <dbReference type="SAM" id="MobiDB-lite"/>
    </source>
</evidence>
<dbReference type="Proteomes" id="UP000765507">
    <property type="component" value="Unassembled WGS sequence"/>
</dbReference>
<evidence type="ECO:0000313" key="3">
    <source>
        <dbReference type="Proteomes" id="UP000765507"/>
    </source>
</evidence>
<reference evidence="2 3" key="1">
    <citation type="journal article" date="2020" name="G3 (Bethesda)">
        <title>Draft Genome of the Common Snapping Turtle, Chelydra serpentina, a Model for Phenotypic Plasticity in Reptiles.</title>
        <authorList>
            <person name="Das D."/>
            <person name="Singh S.K."/>
            <person name="Bierstedt J."/>
            <person name="Erickson A."/>
            <person name="Galli G.L.J."/>
            <person name="Crossley D.A. 2nd"/>
            <person name="Rhen T."/>
        </authorList>
    </citation>
    <scope>NUCLEOTIDE SEQUENCE [LARGE SCALE GENOMIC DNA]</scope>
    <source>
        <strain evidence="2">KW</strain>
    </source>
</reference>
<feature type="region of interest" description="Disordered" evidence="1">
    <location>
        <begin position="1"/>
        <end position="66"/>
    </location>
</feature>
<comment type="caution">
    <text evidence="2">The sequence shown here is derived from an EMBL/GenBank/DDBJ whole genome shotgun (WGS) entry which is preliminary data.</text>
</comment>
<dbReference type="OrthoDB" id="273070at2759"/>
<proteinExistence type="predicted"/>
<name>A0A8T1RWQ4_CHESE</name>